<dbReference type="EMBL" id="BMAW01108360">
    <property type="protein sequence ID" value="GFT33523.1"/>
    <property type="molecule type" value="Genomic_DNA"/>
</dbReference>
<sequence length="327" mass="36981">MFGCAARNGLSTTAIPKEALNSLVDEDQLQNTLTAMNVSSQPDNGKVVEQTVLNNPITKVCVVCLKECSEDIVCFKYMEPVHISCSEDYVSEDEVEQKICKLCFNELNVQREREKSKKCLEIQAKKIKLMSDKSHSEASVGFTVRIPVPEVDREKGDTKSILAIIIRNTEEGFFQLGTRNGRIKQLYSRSQFSVCEQELIKIEEVPDVEISLRSVATAQSLEEFKLLYGEQKRDRLCLEFGVTANLIIHQAKHCGRKCAEEFANSLNFDLNSNETSTERVFKQNGAKKLKIRPTSSQSLDHFIQFIPVGEGVDKFMREDRLLGGERK</sequence>
<dbReference type="OrthoDB" id="7420654at2759"/>
<name>A0A8X6NT20_NEPPI</name>
<dbReference type="AlphaFoldDB" id="A0A8X6NT20"/>
<reference evidence="1" key="1">
    <citation type="submission" date="2020-08" db="EMBL/GenBank/DDBJ databases">
        <title>Multicomponent nature underlies the extraordinary mechanical properties of spider dragline silk.</title>
        <authorList>
            <person name="Kono N."/>
            <person name="Nakamura H."/>
            <person name="Mori M."/>
            <person name="Yoshida Y."/>
            <person name="Ohtoshi R."/>
            <person name="Malay A.D."/>
            <person name="Moran D.A.P."/>
            <person name="Tomita M."/>
            <person name="Numata K."/>
            <person name="Arakawa K."/>
        </authorList>
    </citation>
    <scope>NUCLEOTIDE SEQUENCE</scope>
</reference>
<evidence type="ECO:0000313" key="1">
    <source>
        <dbReference type="EMBL" id="GFT33523.1"/>
    </source>
</evidence>
<accession>A0A8X6NT20</accession>
<organism evidence="1 2">
    <name type="scientific">Nephila pilipes</name>
    <name type="common">Giant wood spider</name>
    <name type="synonym">Nephila maculata</name>
    <dbReference type="NCBI Taxonomy" id="299642"/>
    <lineage>
        <taxon>Eukaryota</taxon>
        <taxon>Metazoa</taxon>
        <taxon>Ecdysozoa</taxon>
        <taxon>Arthropoda</taxon>
        <taxon>Chelicerata</taxon>
        <taxon>Arachnida</taxon>
        <taxon>Araneae</taxon>
        <taxon>Araneomorphae</taxon>
        <taxon>Entelegynae</taxon>
        <taxon>Araneoidea</taxon>
        <taxon>Nephilidae</taxon>
        <taxon>Nephila</taxon>
    </lineage>
</organism>
<protein>
    <submittedName>
        <fullName evidence="1">Uncharacterized protein</fullName>
    </submittedName>
</protein>
<evidence type="ECO:0000313" key="2">
    <source>
        <dbReference type="Proteomes" id="UP000887013"/>
    </source>
</evidence>
<gene>
    <name evidence="1" type="primary">NCL1_11989</name>
    <name evidence="1" type="ORF">NPIL_555561</name>
</gene>
<comment type="caution">
    <text evidence="1">The sequence shown here is derived from an EMBL/GenBank/DDBJ whole genome shotgun (WGS) entry which is preliminary data.</text>
</comment>
<keyword evidence="2" id="KW-1185">Reference proteome</keyword>
<proteinExistence type="predicted"/>
<dbReference type="Proteomes" id="UP000887013">
    <property type="component" value="Unassembled WGS sequence"/>
</dbReference>